<evidence type="ECO:0000313" key="4">
    <source>
        <dbReference type="Proteomes" id="UP000251558"/>
    </source>
</evidence>
<dbReference type="SUPFAM" id="SSF52540">
    <property type="entry name" value="P-loop containing nucleoside triphosphate hydrolases"/>
    <property type="match status" value="1"/>
</dbReference>
<dbReference type="PANTHER" id="PTHR42957:SF1">
    <property type="entry name" value="HELICASE MJ1565-RELATED"/>
    <property type="match status" value="1"/>
</dbReference>
<dbReference type="InterPro" id="IPR008571">
    <property type="entry name" value="HerA-like"/>
</dbReference>
<dbReference type="Gene3D" id="3.40.50.300">
    <property type="entry name" value="P-loop containing nucleotide triphosphate hydrolases"/>
    <property type="match status" value="2"/>
</dbReference>
<dbReference type="OrthoDB" id="9806951at2"/>
<evidence type="ECO:0000313" key="3">
    <source>
        <dbReference type="EMBL" id="RAZ87002.1"/>
    </source>
</evidence>
<feature type="region of interest" description="Disordered" evidence="1">
    <location>
        <begin position="544"/>
        <end position="601"/>
    </location>
</feature>
<comment type="caution">
    <text evidence="3">The sequence shown here is derived from an EMBL/GenBank/DDBJ whole genome shotgun (WGS) entry which is preliminary data.</text>
</comment>
<proteinExistence type="predicted"/>
<dbReference type="AlphaFoldDB" id="A0A330HHL5"/>
<feature type="domain" description="Helicase HerA central" evidence="2">
    <location>
        <begin position="133"/>
        <end position="379"/>
    </location>
</feature>
<dbReference type="EMBL" id="QMBP01000016">
    <property type="protein sequence ID" value="RAZ87002.1"/>
    <property type="molecule type" value="Genomic_DNA"/>
</dbReference>
<accession>A0A330HHL5</accession>
<evidence type="ECO:0000256" key="1">
    <source>
        <dbReference type="SAM" id="MobiDB-lite"/>
    </source>
</evidence>
<reference evidence="4" key="1">
    <citation type="submission" date="2018-06" db="EMBL/GenBank/DDBJ databases">
        <authorList>
            <person name="Helene L.C."/>
            <person name="Dall'Agnol R."/>
            <person name="Delamuta J.R."/>
            <person name="Hungria M."/>
        </authorList>
    </citation>
    <scope>NUCLEOTIDE SEQUENCE [LARGE SCALE GENOMIC DNA]</scope>
    <source>
        <strain evidence="4">AC99b</strain>
    </source>
</reference>
<reference evidence="3 4" key="2">
    <citation type="submission" date="2018-07" db="EMBL/GenBank/DDBJ databases">
        <title>Diversity of Mesorhizobium strains in Brazil.</title>
        <authorList>
            <person name="Helene L.C.F."/>
            <person name="Dall'Agnol R."/>
            <person name="Delamuta J.R.M."/>
            <person name="Hungria M."/>
        </authorList>
    </citation>
    <scope>NUCLEOTIDE SEQUENCE [LARGE SCALE GENOMIC DNA]</scope>
    <source>
        <strain evidence="3 4">AC99b</strain>
    </source>
</reference>
<protein>
    <submittedName>
        <fullName evidence="3">ATPase</fullName>
    </submittedName>
</protein>
<dbReference type="Proteomes" id="UP000251558">
    <property type="component" value="Unassembled WGS sequence"/>
</dbReference>
<name>A0A330HHL5_9HYPH</name>
<sequence>MSQVSEQPSYPPPGRPVTFGQVLSCCGSQATVGVLSSQMSEDHRATVGKFIAIRIRDDVVLGMITEVEAAPGGAGSGYKALARVDLMGEICRGGGSSWFRRGVREYPAIGDEAVMVSREDLKLIYSKSTSNSIEIGHLQQDPSIAACVDVDSMLSKHFAVLGSTGVGKSSGVAIILNEVMRARPDVRILLLDIHGEYGHSFGQKAHVFGLSNLRLPFWLFSFEEMIDVIFAGRPPVAEEVEILAELIPVAKATYMALQQGGERAALARKGPRHMGFTVDTPSPYQVQDLLWLIDERMGKLENRSTRMVHHRLMMRIEALKNDPRYAFMFESSNVAGDKMAAVLDQLFQLESDEHGITVLTLASLPGEVLDAVVCAVCRLAFEFGLWSEGAAPILIACEEAHRYAASDRTVGFAPARRALSRIAKEGRKYGVYLGLATQRPAELDPTIISQCSTLFVMRMANDEDQLLLRSALPDAAANLLSFVPSLGTGELIGIGEGMPLPARLSFRTLPAHLVPRSEQVDGDEMKQANLSRPELVRRTIERWRKATTAQPGPQKGGPREAGGPEFDTDAVERGLEAIASERLPQRDRVPLDPARYSILKR</sequence>
<keyword evidence="4" id="KW-1185">Reference proteome</keyword>
<evidence type="ECO:0000259" key="2">
    <source>
        <dbReference type="Pfam" id="PF01935"/>
    </source>
</evidence>
<dbReference type="Pfam" id="PF01935">
    <property type="entry name" value="DUF87"/>
    <property type="match status" value="1"/>
</dbReference>
<organism evidence="3 4">
    <name type="scientific">Mesorhizobium hawassense</name>
    <dbReference type="NCBI Taxonomy" id="1209954"/>
    <lineage>
        <taxon>Bacteria</taxon>
        <taxon>Pseudomonadati</taxon>
        <taxon>Pseudomonadota</taxon>
        <taxon>Alphaproteobacteria</taxon>
        <taxon>Hyphomicrobiales</taxon>
        <taxon>Phyllobacteriaceae</taxon>
        <taxon>Mesorhizobium</taxon>
    </lineage>
</organism>
<gene>
    <name evidence="3" type="ORF">DPM33_27070</name>
</gene>
<dbReference type="InterPro" id="IPR027417">
    <property type="entry name" value="P-loop_NTPase"/>
</dbReference>
<dbReference type="PANTHER" id="PTHR42957">
    <property type="entry name" value="HELICASE MJ1565-RELATED"/>
    <property type="match status" value="1"/>
</dbReference>
<dbReference type="InterPro" id="IPR002789">
    <property type="entry name" value="HerA_central"/>
</dbReference>